<keyword evidence="2" id="KW-1185">Reference proteome</keyword>
<gene>
    <name evidence="1" type="ORF">AXF42_Ash003111</name>
</gene>
<protein>
    <recommendedName>
        <fullName evidence="3">Endonuclease/exonuclease/phosphatase domain-containing protein</fullName>
    </recommendedName>
</protein>
<dbReference type="Gene3D" id="3.60.10.10">
    <property type="entry name" value="Endonuclease/exonuclease/phosphatase"/>
    <property type="match status" value="1"/>
</dbReference>
<reference evidence="1 2" key="1">
    <citation type="journal article" date="2017" name="Nature">
        <title>The Apostasia genome and the evolution of orchids.</title>
        <authorList>
            <person name="Zhang G.Q."/>
            <person name="Liu K.W."/>
            <person name="Li Z."/>
            <person name="Lohaus R."/>
            <person name="Hsiao Y.Y."/>
            <person name="Niu S.C."/>
            <person name="Wang J.Y."/>
            <person name="Lin Y.C."/>
            <person name="Xu Q."/>
            <person name="Chen L.J."/>
            <person name="Yoshida K."/>
            <person name="Fujiwara S."/>
            <person name="Wang Z.W."/>
            <person name="Zhang Y.Q."/>
            <person name="Mitsuda N."/>
            <person name="Wang M."/>
            <person name="Liu G.H."/>
            <person name="Pecoraro L."/>
            <person name="Huang H.X."/>
            <person name="Xiao X.J."/>
            <person name="Lin M."/>
            <person name="Wu X.Y."/>
            <person name="Wu W.L."/>
            <person name="Chen Y.Y."/>
            <person name="Chang S.B."/>
            <person name="Sakamoto S."/>
            <person name="Ohme-Takagi M."/>
            <person name="Yagi M."/>
            <person name="Zeng S.J."/>
            <person name="Shen C.Y."/>
            <person name="Yeh C.M."/>
            <person name="Luo Y.B."/>
            <person name="Tsai W.C."/>
            <person name="Van de Peer Y."/>
            <person name="Liu Z.J."/>
        </authorList>
    </citation>
    <scope>NUCLEOTIDE SEQUENCE [LARGE SCALE GENOMIC DNA]</scope>
    <source>
        <strain evidence="2">cv. Shenzhen</strain>
        <tissue evidence="1">Stem</tissue>
    </source>
</reference>
<dbReference type="OrthoDB" id="786811at2759"/>
<accession>A0A2I0A894</accession>
<evidence type="ECO:0008006" key="3">
    <source>
        <dbReference type="Google" id="ProtNLM"/>
    </source>
</evidence>
<dbReference type="Proteomes" id="UP000236161">
    <property type="component" value="Unassembled WGS sequence"/>
</dbReference>
<dbReference type="InterPro" id="IPR036691">
    <property type="entry name" value="Endo/exonu/phosph_ase_sf"/>
</dbReference>
<dbReference type="SUPFAM" id="SSF56219">
    <property type="entry name" value="DNase I-like"/>
    <property type="match status" value="1"/>
</dbReference>
<evidence type="ECO:0000313" key="2">
    <source>
        <dbReference type="Proteomes" id="UP000236161"/>
    </source>
</evidence>
<sequence>MGQHTWHICAVYADKDYIKCQTIWDSISPLLDAEIPAIVGGDFNCILSQDDKRGGKPFTPTEAHNEFASFLANNDLHDSWNGGSVTVGAITKRAKLVCGLD</sequence>
<name>A0A2I0A894_9ASPA</name>
<dbReference type="EMBL" id="KZ452013">
    <property type="protein sequence ID" value="PKA51744.1"/>
    <property type="molecule type" value="Genomic_DNA"/>
</dbReference>
<organism evidence="1 2">
    <name type="scientific">Apostasia shenzhenica</name>
    <dbReference type="NCBI Taxonomy" id="1088818"/>
    <lineage>
        <taxon>Eukaryota</taxon>
        <taxon>Viridiplantae</taxon>
        <taxon>Streptophyta</taxon>
        <taxon>Embryophyta</taxon>
        <taxon>Tracheophyta</taxon>
        <taxon>Spermatophyta</taxon>
        <taxon>Magnoliopsida</taxon>
        <taxon>Liliopsida</taxon>
        <taxon>Asparagales</taxon>
        <taxon>Orchidaceae</taxon>
        <taxon>Apostasioideae</taxon>
        <taxon>Apostasia</taxon>
    </lineage>
</organism>
<proteinExistence type="predicted"/>
<dbReference type="AlphaFoldDB" id="A0A2I0A894"/>
<evidence type="ECO:0000313" key="1">
    <source>
        <dbReference type="EMBL" id="PKA51744.1"/>
    </source>
</evidence>